<dbReference type="Proteomes" id="UP000814140">
    <property type="component" value="Unassembled WGS sequence"/>
</dbReference>
<organism evidence="1 2">
    <name type="scientific">Artomyces pyxidatus</name>
    <dbReference type="NCBI Taxonomy" id="48021"/>
    <lineage>
        <taxon>Eukaryota</taxon>
        <taxon>Fungi</taxon>
        <taxon>Dikarya</taxon>
        <taxon>Basidiomycota</taxon>
        <taxon>Agaricomycotina</taxon>
        <taxon>Agaricomycetes</taxon>
        <taxon>Russulales</taxon>
        <taxon>Auriscalpiaceae</taxon>
        <taxon>Artomyces</taxon>
    </lineage>
</organism>
<sequence>MDHPALIRNLFSRGASPPGQQSTYPDQTHPPQNFQQYQHVSPAQSLREVVPSSSPTHVESLFHNLSAPGQSSAGNPSSFANPPPTNNSAPATPVSITAQSASSQTSAPTNASTESRQSALLSLLGTVSPSTNAPSAPQQQNPTPPNASHRSAPANNNESQAQGRFLLEQLMSGCARLPLSMLTSYLRNAPRTTYPESHQSRVSPSSIGPQPYPPVDLAAQHETSSYYEPEVATPHETRTEDFQNSTLGQTQQPPQQQQQQSPPPPHKALFDFVSPFDALAASTSSSTTRKPVPAIVPSQAHTDSNEDTWSAVIDPKRKSVDNLIEQLSRVQPPTAPPVQASPPYEQQTQGEDLLGSESLLSRVQSRPLPPKPTQAPSPRNSPPKISSQPPRRDIRASESPMGSLVGPPISHGPPAQNQRDKDSSPGPRGSWKGHEGRARGSGSKAKPQSSPNSQPQNIVFDVSQPLDEIQAPRDAVKSTAIALVRVDSTFLPGTTIGATHWVAYAMTKGRVRVISRSSGDRTLLQLPPVFPPTTSVTDMAVFGNRLAGVTSDGGFVVWELPDLITDDVPGNILLCVLPAMGTDALHSVKWHPRQQDTMAVASATNIYILDITRVAQMFGGEPIDQSDLPRVASSITMPSSTLLAAFDFDVAHSAIATISDDSTLSLWNARDRTTFWSTKIRGEDIPSSITFVDGGLVIGRKHGTVFQLLQSMGKNVLATVKFINGEHEDPEMFGHANYDSRIQTLWVANNRRDSMIAFKLGFEVSSPGRGEDTRGYFDQVLEFAGPKPTIHFVILTADADPTGEEAHAACVAAKVPPGDLALVAFSVHSTGVDQVLIRKEWFDGALATSLAKFPPVVAAPALVPPPPVQEPRAQRQPVQAPPPVNIIVQPVAQSSVPPPSNRLRTPPSEEVEADLGREEGRPSEIRGRGKGKNVGWKEKEEKEKAAKAAEASPSNGSESQIGTAMAKEIKKMEENLYSRIGRLVGKELDKQHQRLEEVRVSEQAADFARQEKILKLISSELTKNTTRVVEMAVKSEVQNSVLPALETITKNEVKAALSGQIAKGLGDTMNQALPSEIERLLLRPDVSSHVARTFSSAITPVIERHVKDAISQTLIPAYTQQSSSMHQELSREMHTEMLNIKKEVIAWQSEALRGQESLIRELEQSVRAMGDQVKYLSMNASLQPPPQARHSPGPAPSGPGAVVPFTQQYRQVGPSGGMQPQIYGPPPPQQQQLPPPQQGVHGPWFPSGMAAPQASHPALPPPAPAPVHHSPPVQPEEWDDTYLAVLGTQDLRQLRELLARSNPDIVMPLNGPPPLSQAVILTLVHRLGAAIGESAPVDESFKSSLWWLQRAAMVLNTNDPLISPYVARVLPNVQQMLNTTKQRIAILPGGPQLLETARSISDIQDVLSHKPN</sequence>
<gene>
    <name evidence="1" type="ORF">BV25DRAFT_1799983</name>
</gene>
<name>A0ACB8T9G6_9AGAM</name>
<dbReference type="EMBL" id="MU277198">
    <property type="protein sequence ID" value="KAI0064686.1"/>
    <property type="molecule type" value="Genomic_DNA"/>
</dbReference>
<comment type="caution">
    <text evidence="1">The sequence shown here is derived from an EMBL/GenBank/DDBJ whole genome shotgun (WGS) entry which is preliminary data.</text>
</comment>
<evidence type="ECO:0000313" key="1">
    <source>
        <dbReference type="EMBL" id="KAI0064686.1"/>
    </source>
</evidence>
<protein>
    <submittedName>
        <fullName evidence="1">Uncharacterized protein</fullName>
    </submittedName>
</protein>
<proteinExistence type="predicted"/>
<reference evidence="1" key="2">
    <citation type="journal article" date="2022" name="New Phytol.">
        <title>Evolutionary transition to the ectomycorrhizal habit in the genomes of a hyperdiverse lineage of mushroom-forming fungi.</title>
        <authorList>
            <person name="Looney B."/>
            <person name="Miyauchi S."/>
            <person name="Morin E."/>
            <person name="Drula E."/>
            <person name="Courty P.E."/>
            <person name="Kohler A."/>
            <person name="Kuo A."/>
            <person name="LaButti K."/>
            <person name="Pangilinan J."/>
            <person name="Lipzen A."/>
            <person name="Riley R."/>
            <person name="Andreopoulos W."/>
            <person name="He G."/>
            <person name="Johnson J."/>
            <person name="Nolan M."/>
            <person name="Tritt A."/>
            <person name="Barry K.W."/>
            <person name="Grigoriev I.V."/>
            <person name="Nagy L.G."/>
            <person name="Hibbett D."/>
            <person name="Henrissat B."/>
            <person name="Matheny P.B."/>
            <person name="Labbe J."/>
            <person name="Martin F.M."/>
        </authorList>
    </citation>
    <scope>NUCLEOTIDE SEQUENCE</scope>
    <source>
        <strain evidence="1">HHB10654</strain>
    </source>
</reference>
<accession>A0ACB8T9G6</accession>
<keyword evidence="2" id="KW-1185">Reference proteome</keyword>
<reference evidence="1" key="1">
    <citation type="submission" date="2021-03" db="EMBL/GenBank/DDBJ databases">
        <authorList>
            <consortium name="DOE Joint Genome Institute"/>
            <person name="Ahrendt S."/>
            <person name="Looney B.P."/>
            <person name="Miyauchi S."/>
            <person name="Morin E."/>
            <person name="Drula E."/>
            <person name="Courty P.E."/>
            <person name="Chicoki N."/>
            <person name="Fauchery L."/>
            <person name="Kohler A."/>
            <person name="Kuo A."/>
            <person name="Labutti K."/>
            <person name="Pangilinan J."/>
            <person name="Lipzen A."/>
            <person name="Riley R."/>
            <person name="Andreopoulos W."/>
            <person name="He G."/>
            <person name="Johnson J."/>
            <person name="Barry K.W."/>
            <person name="Grigoriev I.V."/>
            <person name="Nagy L."/>
            <person name="Hibbett D."/>
            <person name="Henrissat B."/>
            <person name="Matheny P.B."/>
            <person name="Labbe J."/>
            <person name="Martin F."/>
        </authorList>
    </citation>
    <scope>NUCLEOTIDE SEQUENCE</scope>
    <source>
        <strain evidence="1">HHB10654</strain>
    </source>
</reference>
<evidence type="ECO:0000313" key="2">
    <source>
        <dbReference type="Proteomes" id="UP000814140"/>
    </source>
</evidence>